<evidence type="ECO:0000256" key="7">
    <source>
        <dbReference type="ARBA" id="ARBA00023136"/>
    </source>
</evidence>
<dbReference type="GO" id="GO:0005886">
    <property type="term" value="C:plasma membrane"/>
    <property type="evidence" value="ECO:0007669"/>
    <property type="project" value="UniProtKB-SubCell"/>
</dbReference>
<feature type="signal peptide" evidence="13">
    <location>
        <begin position="1"/>
        <end position="18"/>
    </location>
</feature>
<feature type="transmembrane region" description="Helical" evidence="12">
    <location>
        <begin position="864"/>
        <end position="882"/>
    </location>
</feature>
<comment type="subcellular location">
    <subcellularLocation>
        <location evidence="1">Cell membrane</location>
    </subcellularLocation>
    <subcellularLocation>
        <location evidence="10">Endomembrane system</location>
        <topology evidence="10">Single-pass membrane protein</topology>
    </subcellularLocation>
</comment>
<dbReference type="PROSITE" id="PS51257">
    <property type="entry name" value="PROKAR_LIPOPROTEIN"/>
    <property type="match status" value="1"/>
</dbReference>
<dbReference type="AlphaFoldDB" id="A0A0S4J8P6"/>
<evidence type="ECO:0000256" key="11">
    <source>
        <dbReference type="SAM" id="MobiDB-lite"/>
    </source>
</evidence>
<evidence type="ECO:0000256" key="3">
    <source>
        <dbReference type="ARBA" id="ARBA00022692"/>
    </source>
</evidence>
<keyword evidence="8" id="KW-0675">Receptor</keyword>
<dbReference type="PANTHER" id="PTHR48052">
    <property type="entry name" value="UNNAMED PRODUCT"/>
    <property type="match status" value="1"/>
</dbReference>
<keyword evidence="6 12" id="KW-1133">Transmembrane helix</keyword>
<dbReference type="InterPro" id="IPR032675">
    <property type="entry name" value="LRR_dom_sf"/>
</dbReference>
<keyword evidence="9" id="KW-0325">Glycoprotein</keyword>
<organism evidence="15 16">
    <name type="scientific">Bodo saltans</name>
    <name type="common">Flagellated protozoan</name>
    <dbReference type="NCBI Taxonomy" id="75058"/>
    <lineage>
        <taxon>Eukaryota</taxon>
        <taxon>Discoba</taxon>
        <taxon>Euglenozoa</taxon>
        <taxon>Kinetoplastea</taxon>
        <taxon>Metakinetoplastina</taxon>
        <taxon>Eubodonida</taxon>
        <taxon>Bodonidae</taxon>
        <taxon>Bodo</taxon>
    </lineage>
</organism>
<feature type="transmembrane region" description="Helical" evidence="12">
    <location>
        <begin position="751"/>
        <end position="771"/>
    </location>
</feature>
<feature type="region of interest" description="Disordered" evidence="11">
    <location>
        <begin position="530"/>
        <end position="552"/>
    </location>
</feature>
<proteinExistence type="predicted"/>
<evidence type="ECO:0000256" key="10">
    <source>
        <dbReference type="ARBA" id="ARBA00037847"/>
    </source>
</evidence>
<feature type="compositionally biased region" description="Basic and acidic residues" evidence="11">
    <location>
        <begin position="659"/>
        <end position="672"/>
    </location>
</feature>
<feature type="region of interest" description="Disordered" evidence="11">
    <location>
        <begin position="659"/>
        <end position="681"/>
    </location>
</feature>
<dbReference type="GO" id="GO:0012505">
    <property type="term" value="C:endomembrane system"/>
    <property type="evidence" value="ECO:0007669"/>
    <property type="project" value="UniProtKB-SubCell"/>
</dbReference>
<feature type="domain" description="Leucine-rich repeat-containing N-terminal plant-type" evidence="14">
    <location>
        <begin position="27"/>
        <end position="65"/>
    </location>
</feature>
<dbReference type="SUPFAM" id="SSF52058">
    <property type="entry name" value="L domain-like"/>
    <property type="match status" value="2"/>
</dbReference>
<dbReference type="VEuPathDB" id="TriTrypDB:BSAL_88820"/>
<gene>
    <name evidence="15" type="ORF">BSAL_88820</name>
</gene>
<keyword evidence="3 12" id="KW-0812">Transmembrane</keyword>
<evidence type="ECO:0000256" key="13">
    <source>
        <dbReference type="SAM" id="SignalP"/>
    </source>
</evidence>
<accession>A0A0S4J8P6</accession>
<keyword evidence="2" id="KW-1003">Cell membrane</keyword>
<feature type="transmembrane region" description="Helical" evidence="12">
    <location>
        <begin position="617"/>
        <end position="644"/>
    </location>
</feature>
<evidence type="ECO:0000256" key="5">
    <source>
        <dbReference type="ARBA" id="ARBA00022737"/>
    </source>
</evidence>
<keyword evidence="16" id="KW-1185">Reference proteome</keyword>
<sequence>MLLRGIFLAHVLASCALAQQPAVNRTAERAALVALYDAMGGPSWLVSTHWKSATVDHCEWFGVACYESAVTLIILSVNNLRGTLPSDVAVWGAFTRLQVLFLNSNAITGTLPAALSASSMEHLHLGNNSLRGGLPKSYSVWSQLVYFDVSINRISGTLPEEYANWTLMNRFVASNNSLSGTLPSVFRSWTTMMQFIVNDNTFSGTLPENYAAWSTNLTTFVVENNILTGSLPEAYGAWQQLVSFHAASNHFRGTLPASYASWTTVQIFRVEENQRIYGTLPSEYGAWTAIVLFYAYSLSLTGALPSSYKTMSSLQAFLVYDNQFSGTLPESYANWSSITTIQAHNTGISGTLPSIYGTCWMNMSIFILSNTSVSGTIPNEWGSMRSMTVLMLHVNRLTGTLPASLGSLPRLTTLTLGDNNFDGTVPFSAWSQLRNIQVLLLEDNPRLFGDIPVTFGRIFTPFIGLFSVCRSNVCGPALPELFLGYGCMPQFVLRNHTLTQENGISIIQPYATFSHTAVCPVPPIMHATTASLSQSPSSDDDEDDMPSLPSLSRSAQQASTAAPFFTLASGLAGGSMSNVADLQMLSGILHSSCMCGVASSSSPSVTTSNMKYTTSPFVGLGLGGVVVGNTGLVAIVALVQWLVVRVTLKSSKFIEKVTKSNSTERRRDDHHRTAPAVGTLSKAKSTTRTSKSAAAMLPRSLNTVRQVEAFFQFPNVSLRATFLLLPGVFASSCSILFTYSANTTMPAEVVAAVFGFLYTAVVLVAVEVLVFQCRVLAVPLRFVPVNFAELLPSVLGPMSRRSTISRVLLSRGTWEPKMHARRFGCVVGGLRGGCEQLWRCMPALNLVVQLLSAIPVTGSVGCGAVQLLTALLTVTLGVVYALKQPTRVWFASMIHALSLCLTASLTISGMLCREGIVSEDAVLGIGLAVSMVGMLSSVYTVLVSITERWLMKRYVKKKNASQGVMALTLSIPLVHNKPPGLPSTMSRISVSNAKQHAAAITTDMLKGDGPLPLHATVTVASPASFSPSWSSTTSNTSAPSLPLIAADVTAATLRRSTKTIVIFDTRVKRLEELIKQICSNQDKHKRLLTHGGRSAHYASKI</sequence>
<evidence type="ECO:0000256" key="2">
    <source>
        <dbReference type="ARBA" id="ARBA00022475"/>
    </source>
</evidence>
<evidence type="ECO:0000256" key="12">
    <source>
        <dbReference type="SAM" id="Phobius"/>
    </source>
</evidence>
<evidence type="ECO:0000313" key="15">
    <source>
        <dbReference type="EMBL" id="CUG84490.1"/>
    </source>
</evidence>
<dbReference type="InterPro" id="IPR013210">
    <property type="entry name" value="LRR_N_plant-typ"/>
</dbReference>
<keyword evidence="4 13" id="KW-0732">Signal</keyword>
<feature type="chain" id="PRO_5006622036" evidence="13">
    <location>
        <begin position="19"/>
        <end position="1101"/>
    </location>
</feature>
<dbReference type="EMBL" id="CYKH01001120">
    <property type="protein sequence ID" value="CUG84490.1"/>
    <property type="molecule type" value="Genomic_DNA"/>
</dbReference>
<reference evidence="16" key="1">
    <citation type="submission" date="2015-09" db="EMBL/GenBank/DDBJ databases">
        <authorList>
            <consortium name="Pathogen Informatics"/>
        </authorList>
    </citation>
    <scope>NUCLEOTIDE SEQUENCE [LARGE SCALE GENOMIC DNA]</scope>
    <source>
        <strain evidence="16">Lake Konstanz</strain>
    </source>
</reference>
<evidence type="ECO:0000256" key="6">
    <source>
        <dbReference type="ARBA" id="ARBA00022989"/>
    </source>
</evidence>
<dbReference type="OrthoDB" id="2187496at2759"/>
<feature type="transmembrane region" description="Helical" evidence="12">
    <location>
        <begin position="720"/>
        <end position="739"/>
    </location>
</feature>
<name>A0A0S4J8P6_BODSA</name>
<dbReference type="Gene3D" id="3.80.10.10">
    <property type="entry name" value="Ribonuclease Inhibitor"/>
    <property type="match status" value="2"/>
</dbReference>
<evidence type="ECO:0000313" key="16">
    <source>
        <dbReference type="Proteomes" id="UP000051952"/>
    </source>
</evidence>
<evidence type="ECO:0000256" key="8">
    <source>
        <dbReference type="ARBA" id="ARBA00023170"/>
    </source>
</evidence>
<dbReference type="PANTHER" id="PTHR48052:SF8">
    <property type="entry name" value="LRR RECEPTOR-LIKE SERINE_THREONINE-PROTEIN KINASE FLS2"/>
    <property type="match status" value="1"/>
</dbReference>
<dbReference type="Pfam" id="PF08263">
    <property type="entry name" value="LRRNT_2"/>
    <property type="match status" value="1"/>
</dbReference>
<dbReference type="FunFam" id="3.80.10.10:FF:000062">
    <property type="entry name" value="protein STRUBBELIG-RECEPTOR FAMILY 3"/>
    <property type="match status" value="1"/>
</dbReference>
<keyword evidence="5" id="KW-0677">Repeat</keyword>
<evidence type="ECO:0000256" key="4">
    <source>
        <dbReference type="ARBA" id="ARBA00022729"/>
    </source>
</evidence>
<evidence type="ECO:0000256" key="9">
    <source>
        <dbReference type="ARBA" id="ARBA00023180"/>
    </source>
</evidence>
<keyword evidence="7 12" id="KW-0472">Membrane</keyword>
<feature type="transmembrane region" description="Helical" evidence="12">
    <location>
        <begin position="923"/>
        <end position="946"/>
    </location>
</feature>
<protein>
    <submittedName>
        <fullName evidence="15">GP46-like surface antigen, putative</fullName>
    </submittedName>
</protein>
<dbReference type="Proteomes" id="UP000051952">
    <property type="component" value="Unassembled WGS sequence"/>
</dbReference>
<feature type="transmembrane region" description="Helical" evidence="12">
    <location>
        <begin position="889"/>
        <end position="911"/>
    </location>
</feature>
<evidence type="ECO:0000256" key="1">
    <source>
        <dbReference type="ARBA" id="ARBA00004236"/>
    </source>
</evidence>
<evidence type="ECO:0000259" key="14">
    <source>
        <dbReference type="Pfam" id="PF08263"/>
    </source>
</evidence>